<evidence type="ECO:0000313" key="1">
    <source>
        <dbReference type="EMBL" id="MFD2908378.1"/>
    </source>
</evidence>
<gene>
    <name evidence="1" type="ORF">ACFSX9_06490</name>
</gene>
<dbReference type="SUPFAM" id="SSF103196">
    <property type="entry name" value="Roadblock/LC7 domain"/>
    <property type="match status" value="1"/>
</dbReference>
<proteinExistence type="predicted"/>
<keyword evidence="2" id="KW-1185">Reference proteome</keyword>
<dbReference type="RefSeq" id="WP_379805847.1">
    <property type="nucleotide sequence ID" value="NZ_JBHUOL010000012.1"/>
</dbReference>
<comment type="caution">
    <text evidence="1">The sequence shown here is derived from an EMBL/GenBank/DDBJ whole genome shotgun (WGS) entry which is preliminary data.</text>
</comment>
<sequence>MNKITKEEILEILNTANLENVLLFDSEGKLVESSGFQYDKNFAAMNGVLATMCTEMIAELEYGELQKVMIQASTGLVLLNKVNKDYYIASFTKDISKIGILMKTVDTLINNITPQINK</sequence>
<evidence type="ECO:0000313" key="2">
    <source>
        <dbReference type="Proteomes" id="UP001597549"/>
    </source>
</evidence>
<name>A0ABW5Z7I2_9FLAO</name>
<protein>
    <recommendedName>
        <fullName evidence="3">Roadblock/LAMTOR2 domain-containing protein</fullName>
    </recommendedName>
</protein>
<dbReference type="Proteomes" id="UP001597549">
    <property type="component" value="Unassembled WGS sequence"/>
</dbReference>
<organism evidence="1 2">
    <name type="scientific">Flavobacterium ardleyense</name>
    <dbReference type="NCBI Taxonomy" id="2038737"/>
    <lineage>
        <taxon>Bacteria</taxon>
        <taxon>Pseudomonadati</taxon>
        <taxon>Bacteroidota</taxon>
        <taxon>Flavobacteriia</taxon>
        <taxon>Flavobacteriales</taxon>
        <taxon>Flavobacteriaceae</taxon>
        <taxon>Flavobacterium</taxon>
    </lineage>
</organism>
<accession>A0ABW5Z7I2</accession>
<dbReference type="Gene3D" id="3.30.450.30">
    <property type="entry name" value="Dynein light chain 2a, cytoplasmic"/>
    <property type="match status" value="1"/>
</dbReference>
<dbReference type="EMBL" id="JBHUOL010000012">
    <property type="protein sequence ID" value="MFD2908378.1"/>
    <property type="molecule type" value="Genomic_DNA"/>
</dbReference>
<reference evidence="2" key="1">
    <citation type="journal article" date="2019" name="Int. J. Syst. Evol. Microbiol.">
        <title>The Global Catalogue of Microorganisms (GCM) 10K type strain sequencing project: providing services to taxonomists for standard genome sequencing and annotation.</title>
        <authorList>
            <consortium name="The Broad Institute Genomics Platform"/>
            <consortium name="The Broad Institute Genome Sequencing Center for Infectious Disease"/>
            <person name="Wu L."/>
            <person name="Ma J."/>
        </authorList>
    </citation>
    <scope>NUCLEOTIDE SEQUENCE [LARGE SCALE GENOMIC DNA]</scope>
    <source>
        <strain evidence="2">KCTC 52644</strain>
    </source>
</reference>
<evidence type="ECO:0008006" key="3">
    <source>
        <dbReference type="Google" id="ProtNLM"/>
    </source>
</evidence>